<dbReference type="Pfam" id="PF16778">
    <property type="entry name" value="Phage_tail_APC"/>
    <property type="match status" value="1"/>
</dbReference>
<feature type="domain" description="Phage tail assembly chaperone-like" evidence="1">
    <location>
        <begin position="68"/>
        <end position="124"/>
    </location>
</feature>
<dbReference type="RefSeq" id="WP_210194758.1">
    <property type="nucleotide sequence ID" value="NZ_CP162411.1"/>
</dbReference>
<dbReference type="InterPro" id="IPR031893">
    <property type="entry name" value="Phage_tail_APC"/>
</dbReference>
<sequence>MFYSKSSNGFYSREIHGVNVPDDVIEISDDDYQDLLSQQVLGNAIVFDESTQKPIAVTPASPSQTQLAEAARRQRDSLLATSDWTQAPDAPVDQQAWRTYREALRKIPEQAGFPVTIEWPLLPENK</sequence>
<evidence type="ECO:0000259" key="1">
    <source>
        <dbReference type="Pfam" id="PF16778"/>
    </source>
</evidence>
<reference evidence="2" key="1">
    <citation type="submission" date="2024-07" db="EMBL/GenBank/DDBJ databases">
        <authorList>
            <person name="Pedron J."/>
        </authorList>
    </citation>
    <scope>NUCLEOTIDE SEQUENCE</scope>
    <source>
        <strain evidence="2">A642-S2-A17</strain>
    </source>
</reference>
<protein>
    <submittedName>
        <fullName evidence="2">Tail fiber assembly protein</fullName>
    </submittedName>
</protein>
<gene>
    <name evidence="2" type="ORF">LF923_0020635</name>
</gene>
<dbReference type="AlphaFoldDB" id="A0AB39IF32"/>
<dbReference type="Gene3D" id="6.10.140.1310">
    <property type="match status" value="1"/>
</dbReference>
<proteinExistence type="predicted"/>
<name>A0AB39IF32_9GAMM</name>
<dbReference type="EMBL" id="CP162411">
    <property type="protein sequence ID" value="XDL14525.1"/>
    <property type="molecule type" value="Genomic_DNA"/>
</dbReference>
<organism evidence="2">
    <name type="scientific">Dickeya oryzae</name>
    <dbReference type="NCBI Taxonomy" id="1240404"/>
    <lineage>
        <taxon>Bacteria</taxon>
        <taxon>Pseudomonadati</taxon>
        <taxon>Pseudomonadota</taxon>
        <taxon>Gammaproteobacteria</taxon>
        <taxon>Enterobacterales</taxon>
        <taxon>Pectobacteriaceae</taxon>
        <taxon>Dickeya</taxon>
    </lineage>
</organism>
<accession>A0AB39IF32</accession>
<evidence type="ECO:0000313" key="2">
    <source>
        <dbReference type="EMBL" id="XDL14525.1"/>
    </source>
</evidence>